<dbReference type="PANTHER" id="PTHR22950:SF458">
    <property type="entry name" value="SODIUM-COUPLED NEUTRAL AMINO ACID TRANSPORTER 11-RELATED"/>
    <property type="match status" value="1"/>
</dbReference>
<evidence type="ECO:0000256" key="4">
    <source>
        <dbReference type="ARBA" id="ARBA00022692"/>
    </source>
</evidence>
<evidence type="ECO:0000259" key="10">
    <source>
        <dbReference type="Pfam" id="PF01490"/>
    </source>
</evidence>
<evidence type="ECO:0000256" key="6">
    <source>
        <dbReference type="ARBA" id="ARBA00022989"/>
    </source>
</evidence>
<evidence type="ECO:0000313" key="12">
    <source>
        <dbReference type="Proteomes" id="UP000654370"/>
    </source>
</evidence>
<feature type="transmembrane region" description="Helical" evidence="9">
    <location>
        <begin position="226"/>
        <end position="244"/>
    </location>
</feature>
<feature type="transmembrane region" description="Helical" evidence="9">
    <location>
        <begin position="119"/>
        <end position="140"/>
    </location>
</feature>
<feature type="transmembrane region" description="Helical" evidence="9">
    <location>
        <begin position="152"/>
        <end position="174"/>
    </location>
</feature>
<evidence type="ECO:0000256" key="5">
    <source>
        <dbReference type="ARBA" id="ARBA00022970"/>
    </source>
</evidence>
<gene>
    <name evidence="11" type="ORF">INT43_000806</name>
</gene>
<dbReference type="InterPro" id="IPR013057">
    <property type="entry name" value="AA_transpt_TM"/>
</dbReference>
<feature type="compositionally biased region" description="Polar residues" evidence="8">
    <location>
        <begin position="1"/>
        <end position="23"/>
    </location>
</feature>
<evidence type="ECO:0000256" key="2">
    <source>
        <dbReference type="ARBA" id="ARBA00008066"/>
    </source>
</evidence>
<feature type="transmembrane region" description="Helical" evidence="9">
    <location>
        <begin position="375"/>
        <end position="397"/>
    </location>
</feature>
<keyword evidence="12" id="KW-1185">Reference proteome</keyword>
<feature type="transmembrane region" description="Helical" evidence="9">
    <location>
        <begin position="265"/>
        <end position="286"/>
    </location>
</feature>
<feature type="transmembrane region" description="Helical" evidence="9">
    <location>
        <begin position="350"/>
        <end position="369"/>
    </location>
</feature>
<dbReference type="Proteomes" id="UP000654370">
    <property type="component" value="Unassembled WGS sequence"/>
</dbReference>
<reference evidence="11" key="1">
    <citation type="submission" date="2020-12" db="EMBL/GenBank/DDBJ databases">
        <title>Metabolic potential, ecology and presence of endohyphal bacteria is reflected in genomic diversity of Mucoromycotina.</title>
        <authorList>
            <person name="Muszewska A."/>
            <person name="Okrasinska A."/>
            <person name="Steczkiewicz K."/>
            <person name="Drgas O."/>
            <person name="Orlowska M."/>
            <person name="Perlinska-Lenart U."/>
            <person name="Aleksandrzak-Piekarczyk T."/>
            <person name="Szatraj K."/>
            <person name="Zielenkiewicz U."/>
            <person name="Pilsyk S."/>
            <person name="Malc E."/>
            <person name="Mieczkowski P."/>
            <person name="Kruszewska J.S."/>
            <person name="Biernat P."/>
            <person name="Pawlowska J."/>
        </authorList>
    </citation>
    <scope>NUCLEOTIDE SEQUENCE</scope>
    <source>
        <strain evidence="11">WA0000067209</strain>
    </source>
</reference>
<keyword evidence="5" id="KW-0029">Amino-acid transport</keyword>
<keyword evidence="3" id="KW-0813">Transport</keyword>
<proteinExistence type="inferred from homology"/>
<feature type="transmembrane region" description="Helical" evidence="9">
    <location>
        <begin position="186"/>
        <end position="206"/>
    </location>
</feature>
<evidence type="ECO:0000256" key="3">
    <source>
        <dbReference type="ARBA" id="ARBA00022448"/>
    </source>
</evidence>
<dbReference type="OrthoDB" id="28208at2759"/>
<dbReference type="Pfam" id="PF01490">
    <property type="entry name" value="Aa_trans"/>
    <property type="match status" value="1"/>
</dbReference>
<dbReference type="PANTHER" id="PTHR22950">
    <property type="entry name" value="AMINO ACID TRANSPORTER"/>
    <property type="match status" value="1"/>
</dbReference>
<dbReference type="GO" id="GO:0015179">
    <property type="term" value="F:L-amino acid transmembrane transporter activity"/>
    <property type="evidence" value="ECO:0007669"/>
    <property type="project" value="TreeGrafter"/>
</dbReference>
<keyword evidence="6 9" id="KW-1133">Transmembrane helix</keyword>
<evidence type="ECO:0000313" key="11">
    <source>
        <dbReference type="EMBL" id="KAG2184893.1"/>
    </source>
</evidence>
<evidence type="ECO:0000256" key="8">
    <source>
        <dbReference type="SAM" id="MobiDB-lite"/>
    </source>
</evidence>
<feature type="transmembrane region" description="Helical" evidence="9">
    <location>
        <begin position="430"/>
        <end position="455"/>
    </location>
</feature>
<comment type="caution">
    <text evidence="11">The sequence shown here is derived from an EMBL/GenBank/DDBJ whole genome shotgun (WGS) entry which is preliminary data.</text>
</comment>
<feature type="transmembrane region" description="Helical" evidence="9">
    <location>
        <begin position="75"/>
        <end position="98"/>
    </location>
</feature>
<accession>A0A8H7Q2U7</accession>
<evidence type="ECO:0000256" key="1">
    <source>
        <dbReference type="ARBA" id="ARBA00004141"/>
    </source>
</evidence>
<comment type="subcellular location">
    <subcellularLocation>
        <location evidence="1">Membrane</location>
        <topology evidence="1">Multi-pass membrane protein</topology>
    </subcellularLocation>
</comment>
<feature type="domain" description="Amino acid transporter transmembrane" evidence="10">
    <location>
        <begin position="43"/>
        <end position="406"/>
    </location>
</feature>
<feature type="region of interest" description="Disordered" evidence="8">
    <location>
        <begin position="1"/>
        <end position="25"/>
    </location>
</feature>
<organism evidence="11 12">
    <name type="scientific">Mortierella isabellina</name>
    <name type="common">Filamentous fungus</name>
    <name type="synonym">Umbelopsis isabellina</name>
    <dbReference type="NCBI Taxonomy" id="91625"/>
    <lineage>
        <taxon>Eukaryota</taxon>
        <taxon>Fungi</taxon>
        <taxon>Fungi incertae sedis</taxon>
        <taxon>Mucoromycota</taxon>
        <taxon>Mucoromycotina</taxon>
        <taxon>Umbelopsidomycetes</taxon>
        <taxon>Umbelopsidales</taxon>
        <taxon>Umbelopsidaceae</taxon>
        <taxon>Umbelopsis</taxon>
    </lineage>
</organism>
<comment type="similarity">
    <text evidence="2">Belongs to the amino acid/polyamine transporter 2 family.</text>
</comment>
<dbReference type="EMBL" id="JAEPQZ010000002">
    <property type="protein sequence ID" value="KAG2184893.1"/>
    <property type="molecule type" value="Genomic_DNA"/>
</dbReference>
<evidence type="ECO:0000256" key="7">
    <source>
        <dbReference type="ARBA" id="ARBA00023136"/>
    </source>
</evidence>
<feature type="transmembrane region" description="Helical" evidence="9">
    <location>
        <begin position="306"/>
        <end position="329"/>
    </location>
</feature>
<keyword evidence="4 9" id="KW-0812">Transmembrane</keyword>
<dbReference type="GO" id="GO:0016020">
    <property type="term" value="C:membrane"/>
    <property type="evidence" value="ECO:0007669"/>
    <property type="project" value="UniProtKB-SubCell"/>
</dbReference>
<feature type="transmembrane region" description="Helical" evidence="9">
    <location>
        <begin position="48"/>
        <end position="69"/>
    </location>
</feature>
<keyword evidence="7 9" id="KW-0472">Membrane</keyword>
<sequence length="457" mass="49820">MTHSHLPTIYGTTNRPSGSADNQRITESERDLLQADTPGYGHRSALKVALNLVNATLGAGIIGVAYAILSCGVVLGTIVALIVACMTYVSLYMMILVGKQNHFYQVAQLAQFAIGKHGYNLYNFFVFIQLLGVTTTYFILIGDSIPVLFQQYFPSIPLLGNRIFVIMVISWLFIFPLHLSRSIGTLANWSIVSVLLLPLILLTIIIRCPSYASQHESPITIVGPDILGSLGIMAFAFGCAQYLSKVAFSNFLSLQDQSSKSWSKTTTISTMLCLLLALGFGYIGYFTFGVDVQANMFLNFSPTDPIINIGRLALAISLILTIPTAFYPAREALQMMLGFDSRQHRTSNTQHMIITVLLFAVMVSLGITVRSLGKVYGIVGGVTATMLNYMMPGLAYLRAFAGRRWTKAENEESSQALLSAEGDDEHSPSLLLEVMAAGLLIVGAFVMVVSIYGAIRT</sequence>
<protein>
    <recommendedName>
        <fullName evidence="10">Amino acid transporter transmembrane domain-containing protein</fullName>
    </recommendedName>
</protein>
<name>A0A8H7Q2U7_MORIS</name>
<evidence type="ECO:0000256" key="9">
    <source>
        <dbReference type="SAM" id="Phobius"/>
    </source>
</evidence>
<dbReference type="AlphaFoldDB" id="A0A8H7Q2U7"/>